<dbReference type="PANTHER" id="PTHR15654">
    <property type="entry name" value="COILED-COIL DOMAIN-CONTAINING PROTEIN 113-RELATED"/>
    <property type="match status" value="1"/>
</dbReference>
<reference evidence="10" key="1">
    <citation type="submission" date="2015-06" db="EMBL/GenBank/DDBJ databases">
        <authorList>
            <person name="Hoefler B.C."/>
            <person name="Straight P.D."/>
        </authorList>
    </citation>
    <scope>NUCLEOTIDE SEQUENCE</scope>
</reference>
<dbReference type="GO" id="GO:0036064">
    <property type="term" value="C:ciliary basal body"/>
    <property type="evidence" value="ECO:0007669"/>
    <property type="project" value="TreeGrafter"/>
</dbReference>
<dbReference type="GO" id="GO:0060271">
    <property type="term" value="P:cilium assembly"/>
    <property type="evidence" value="ECO:0007669"/>
    <property type="project" value="TreeGrafter"/>
</dbReference>
<evidence type="ECO:0000256" key="8">
    <source>
        <dbReference type="SAM" id="MobiDB-lite"/>
    </source>
</evidence>
<organism evidence="10">
    <name type="scientific">Bactrocera latifrons</name>
    <name type="common">Malaysian fruit fly</name>
    <name type="synonym">Chaetodacus latifrons</name>
    <dbReference type="NCBI Taxonomy" id="174628"/>
    <lineage>
        <taxon>Eukaryota</taxon>
        <taxon>Metazoa</taxon>
        <taxon>Ecdysozoa</taxon>
        <taxon>Arthropoda</taxon>
        <taxon>Hexapoda</taxon>
        <taxon>Insecta</taxon>
        <taxon>Pterygota</taxon>
        <taxon>Neoptera</taxon>
        <taxon>Endopterygota</taxon>
        <taxon>Diptera</taxon>
        <taxon>Brachycera</taxon>
        <taxon>Muscomorpha</taxon>
        <taxon>Tephritoidea</taxon>
        <taxon>Tephritidae</taxon>
        <taxon>Bactrocera</taxon>
        <taxon>Bactrocera</taxon>
    </lineage>
</organism>
<dbReference type="OrthoDB" id="10259713at2759"/>
<sequence length="455" mass="52429">MSIVQQSDGDFTAYATQRPNSLEARGKLPFQINEGAVTDFTLETFINNLQLDLYRLMNEEAKDEYLEKYDALDMFTAVQEINRELAIVKLENHFLIDFLERNDPKMLIGLKTRRITASAQRRTTTTSSVGSARLSNATPRRSISSRPSETVSMYNTSQSNYTGASKKGGPAGMHSGQMEYRLNYKSKCEMAEKATTEVEKRVNEIESKAMQAIKLLNARIEELQFRYDETDETMKNFQLHFLKDEKDIAFLETAGEKQIERKFKKFVNNWLKNARALLSTMRLRITALHENCQQLRSDLITKSDLSGILSAVDFEQLMIKRNELLNSLDEKNAHMAGLKSVTGKASLAMSEEKQIMMNIEEESKSIANKTVDVIKNVSQLEREAKAVEEENKKELKILQSLKEQLERYQAPSVNQYVEKKDELLMLEKEEKMLQRKIYILNMKLNNVYKRCAKMQ</sequence>
<dbReference type="GO" id="GO:0005930">
    <property type="term" value="C:axoneme"/>
    <property type="evidence" value="ECO:0007669"/>
    <property type="project" value="TreeGrafter"/>
</dbReference>
<feature type="coiled-coil region" evidence="7">
    <location>
        <begin position="188"/>
        <end position="233"/>
    </location>
</feature>
<name>A0A0K8U092_BACLA</name>
<keyword evidence="2" id="KW-0970">Cilium biogenesis/degradation</keyword>
<evidence type="ECO:0000256" key="2">
    <source>
        <dbReference type="ARBA" id="ARBA00022794"/>
    </source>
</evidence>
<evidence type="ECO:0000256" key="3">
    <source>
        <dbReference type="ARBA" id="ARBA00023054"/>
    </source>
</evidence>
<comment type="similarity">
    <text evidence="5">Belongs to the CFAP263 family.</text>
</comment>
<evidence type="ECO:0000313" key="10">
    <source>
        <dbReference type="EMBL" id="JAI19948.1"/>
    </source>
</evidence>
<evidence type="ECO:0000256" key="1">
    <source>
        <dbReference type="ARBA" id="ARBA00004138"/>
    </source>
</evidence>
<evidence type="ECO:0000256" key="5">
    <source>
        <dbReference type="ARBA" id="ARBA00044506"/>
    </source>
</evidence>
<feature type="compositionally biased region" description="Low complexity" evidence="8">
    <location>
        <begin position="117"/>
        <end position="128"/>
    </location>
</feature>
<dbReference type="EMBL" id="GDHF01032366">
    <property type="protein sequence ID" value="JAI19948.1"/>
    <property type="molecule type" value="Transcribed_RNA"/>
</dbReference>
<accession>A0A0K8U092</accession>
<dbReference type="InterPro" id="IPR025254">
    <property type="entry name" value="CCDC113/CCDC96_CC"/>
</dbReference>
<comment type="subcellular location">
    <subcellularLocation>
        <location evidence="1">Cell projection</location>
        <location evidence="1">Cilium</location>
    </subcellularLocation>
</comment>
<proteinExistence type="inferred from homology"/>
<dbReference type="Pfam" id="PF13870">
    <property type="entry name" value="CCDC113_CCDC96_CC"/>
    <property type="match status" value="1"/>
</dbReference>
<feature type="domain" description="CCDC113/CCDC96 coiled-coil" evidence="9">
    <location>
        <begin position="272"/>
        <end position="445"/>
    </location>
</feature>
<evidence type="ECO:0000256" key="7">
    <source>
        <dbReference type="SAM" id="Coils"/>
    </source>
</evidence>
<feature type="compositionally biased region" description="Polar residues" evidence="8">
    <location>
        <begin position="129"/>
        <end position="163"/>
    </location>
</feature>
<feature type="region of interest" description="Disordered" evidence="8">
    <location>
        <begin position="117"/>
        <end position="174"/>
    </location>
</feature>
<dbReference type="PANTHER" id="PTHR15654:SF2">
    <property type="entry name" value="COILED-COIL DOMAIN-CONTAINING PROTEIN 113"/>
    <property type="match status" value="1"/>
</dbReference>
<feature type="coiled-coil region" evidence="7">
    <location>
        <begin position="370"/>
        <end position="436"/>
    </location>
</feature>
<dbReference type="GeneID" id="108973802"/>
<evidence type="ECO:0000256" key="6">
    <source>
        <dbReference type="ARBA" id="ARBA00044798"/>
    </source>
</evidence>
<keyword evidence="4" id="KW-0966">Cell projection</keyword>
<dbReference type="InterPro" id="IPR051885">
    <property type="entry name" value="CC_CF"/>
</dbReference>
<keyword evidence="3 7" id="KW-0175">Coiled coil</keyword>
<evidence type="ECO:0000256" key="4">
    <source>
        <dbReference type="ARBA" id="ARBA00023273"/>
    </source>
</evidence>
<gene>
    <name evidence="10" type="primary">CCDC113</name>
    <name evidence="10" type="ORF">c0_g1_i1</name>
</gene>
<evidence type="ECO:0000259" key="9">
    <source>
        <dbReference type="Pfam" id="PF13870"/>
    </source>
</evidence>
<protein>
    <recommendedName>
        <fullName evidence="6">Cilia- and flagella-associated protein 263</fullName>
    </recommendedName>
</protein>
<dbReference type="AlphaFoldDB" id="A0A0K8U092"/>